<dbReference type="Proteomes" id="UP000693970">
    <property type="component" value="Unassembled WGS sequence"/>
</dbReference>
<sequence length="1221" mass="138346">MSATPAWEQSKENAAPLERGRNVASIGIRRFSQEELNAKIQQYEEAVRPTEAPHITEMEGDPLIHWLAYIKFYQATFPADTRDNFLLMERCVRALVKMEQYANDERFIAVCAKYADKTKDPSQVFKYLHHQKVGVYTALFWIAWAFVAEKDSDFVFAEQVFKKGISKQAQPLQMLKMRHSQFQRRMSRHWLNSSRSTNDNLEDEYDDEVDARNQSRSTLGGLSRDRLRRNDRGRSGRAQVARRGNGIASGLLDNTNQQSHRQQKQQQQSTTGSFSIFVDQEDENGYNLEQSFAENDRRVIAREAERKKENDLQAEQWNQRGGLQPSIPKSSKDPSVPFSVFVDEECAIENERQEEENRKHLDRQRHVRDDRTFRERDSEGMAETLRRDPLRFVRDPSQLQAEVHSEQHDDHPEPANRPAEKSRGERKTRTGFNKRLLKNKYGKEQCFEEARALAVGYRLVVGSTANFNLLHNDKLEDQSSQMELEDEEGSLDISMVESTTRSFHESASSKQPFKLQRIGSKTDGQRLFQPSTSFDAGLNQTAISNASSTVNDSDAVGVSTKKEEATINTKLAMRELSMMFSSPAFGVDERKHNDDSVASKIFETSEHSCVDQSLDIADDGLILDNSIINHRNNVNQTSPSSCRRLKETPISGVTIFEDEAGDNASPPKPRPQKHGMSFQIYEDDERNMQEHSMLRAESSPASSSDCRQANRRFYESGDTVSVSEAMAVLGDESVLNKSIAAEENAEGDTATLSLFNEIFQDGGNHLCNSKLGGKDDLPRKPFEIFIDEEDNDSHNEGNHQSSVETNDSSDGALAFKIPSQRLSDTAQFPATEYKIVHDHDVVMSLRRLQTTSTVTTDNRAPLSTLLVTKGQAFHLPSIALPKQLCRKRTIVDTEISVGKHSGIVRKELGRGAYGIIFLMDIAGGTKNHDLAIKVQSPTDSLAWEFEILKRLESRFPSKMTNYSYSFPRPFSIVSLADGGIMSMSAASKTGLNLVDLSNFYKLKLGEMVPEVVAMHYTSITLRIIEELHWHGMVLHCDVKPDNFVLTSYASSPHTHSDIPHSDLMLVDFGRAIDLKQFSKDDEENARNLLFFGEAATKEMQCVAMRTQRAWSYDVDTYGILCCAHVLLYGRHMEIVQAKGGRWGLKASLKRYWQQDLWNEIFDTLLNLDDLGTSIGSRSSSLRALRRKIETYLSKEKAKDKLRTLLTRQAGILPDSREKIEK</sequence>
<feature type="region of interest" description="Disordered" evidence="4">
    <location>
        <begin position="788"/>
        <end position="810"/>
    </location>
</feature>
<feature type="compositionally biased region" description="Polar residues" evidence="4">
    <location>
        <begin position="190"/>
        <end position="199"/>
    </location>
</feature>
<evidence type="ECO:0000256" key="3">
    <source>
        <dbReference type="PROSITE-ProRule" id="PRU10141"/>
    </source>
</evidence>
<feature type="compositionally biased region" description="Basic and acidic residues" evidence="4">
    <location>
        <begin position="223"/>
        <end position="234"/>
    </location>
</feature>
<dbReference type="OrthoDB" id="248495at2759"/>
<keyword evidence="8" id="KW-1185">Reference proteome</keyword>
<dbReference type="InterPro" id="IPR000719">
    <property type="entry name" value="Prot_kinase_dom"/>
</dbReference>
<reference evidence="7" key="1">
    <citation type="journal article" date="2021" name="Sci. Rep.">
        <title>Diploid genomic architecture of Nitzschia inconspicua, an elite biomass production diatom.</title>
        <authorList>
            <person name="Oliver A."/>
            <person name="Podell S."/>
            <person name="Pinowska A."/>
            <person name="Traller J.C."/>
            <person name="Smith S.R."/>
            <person name="McClure R."/>
            <person name="Beliaev A."/>
            <person name="Bohutskyi P."/>
            <person name="Hill E.A."/>
            <person name="Rabines A."/>
            <person name="Zheng H."/>
            <person name="Allen L.Z."/>
            <person name="Kuo A."/>
            <person name="Grigoriev I.V."/>
            <person name="Allen A.E."/>
            <person name="Hazlebeck D."/>
            <person name="Allen E.E."/>
        </authorList>
    </citation>
    <scope>NUCLEOTIDE SEQUENCE</scope>
    <source>
        <strain evidence="7">Hildebrandi</strain>
    </source>
</reference>
<evidence type="ECO:0000259" key="5">
    <source>
        <dbReference type="PROSITE" id="PS50011"/>
    </source>
</evidence>
<dbReference type="GO" id="GO:0032991">
    <property type="term" value="C:protein-containing complex"/>
    <property type="evidence" value="ECO:0007669"/>
    <property type="project" value="UniProtKB-ARBA"/>
</dbReference>
<dbReference type="InterPro" id="IPR015661">
    <property type="entry name" value="Bub1/Mad3"/>
</dbReference>
<evidence type="ECO:0000256" key="4">
    <source>
        <dbReference type="SAM" id="MobiDB-lite"/>
    </source>
</evidence>
<gene>
    <name evidence="7" type="ORF">IV203_005544</name>
</gene>
<feature type="region of interest" description="Disordered" evidence="4">
    <location>
        <begin position="688"/>
        <end position="707"/>
    </location>
</feature>
<dbReference type="PROSITE" id="PS51489">
    <property type="entry name" value="BUB1_N"/>
    <property type="match status" value="1"/>
</dbReference>
<keyword evidence="1 3" id="KW-0547">Nucleotide-binding</keyword>
<name>A0A9K3KNA8_9STRA</name>
<feature type="region of interest" description="Disordered" evidence="4">
    <location>
        <begin position="306"/>
        <end position="337"/>
    </location>
</feature>
<reference evidence="7" key="2">
    <citation type="submission" date="2021-04" db="EMBL/GenBank/DDBJ databases">
        <authorList>
            <person name="Podell S."/>
        </authorList>
    </citation>
    <scope>NUCLEOTIDE SEQUENCE</scope>
    <source>
        <strain evidence="7">Hildebrandi</strain>
    </source>
</reference>
<dbReference type="InterPro" id="IPR013212">
    <property type="entry name" value="Mad3/Bub1_I"/>
</dbReference>
<feature type="region of interest" description="Disordered" evidence="4">
    <location>
        <begin position="186"/>
        <end position="272"/>
    </location>
</feature>
<feature type="binding site" evidence="3">
    <location>
        <position position="933"/>
    </location>
    <ligand>
        <name>ATP</name>
        <dbReference type="ChEBI" id="CHEBI:30616"/>
    </ligand>
</feature>
<dbReference type="GO" id="GO:0005524">
    <property type="term" value="F:ATP binding"/>
    <property type="evidence" value="ECO:0007669"/>
    <property type="project" value="UniProtKB-UniRule"/>
</dbReference>
<proteinExistence type="predicted"/>
<feature type="compositionally biased region" description="Acidic residues" evidence="4">
    <location>
        <begin position="200"/>
        <end position="209"/>
    </location>
</feature>
<keyword evidence="2 3" id="KW-0067">ATP-binding</keyword>
<evidence type="ECO:0000259" key="6">
    <source>
        <dbReference type="PROSITE" id="PS51489"/>
    </source>
</evidence>
<dbReference type="SMART" id="SM00777">
    <property type="entry name" value="Mad3_BUB1_I"/>
    <property type="match status" value="1"/>
</dbReference>
<dbReference type="EMBL" id="JAGRRH010000021">
    <property type="protein sequence ID" value="KAG7346476.1"/>
    <property type="molecule type" value="Genomic_DNA"/>
</dbReference>
<protein>
    <submittedName>
        <fullName evidence="7">Mad3/BUB1 homology region 1 domain containing protein</fullName>
    </submittedName>
</protein>
<evidence type="ECO:0000313" key="7">
    <source>
        <dbReference type="EMBL" id="KAG7346476.1"/>
    </source>
</evidence>
<organism evidence="7 8">
    <name type="scientific">Nitzschia inconspicua</name>
    <dbReference type="NCBI Taxonomy" id="303405"/>
    <lineage>
        <taxon>Eukaryota</taxon>
        <taxon>Sar</taxon>
        <taxon>Stramenopiles</taxon>
        <taxon>Ochrophyta</taxon>
        <taxon>Bacillariophyta</taxon>
        <taxon>Bacillariophyceae</taxon>
        <taxon>Bacillariophycidae</taxon>
        <taxon>Bacillariales</taxon>
        <taxon>Bacillariaceae</taxon>
        <taxon>Nitzschia</taxon>
    </lineage>
</organism>
<dbReference type="PANTHER" id="PTHR14030:SF4">
    <property type="entry name" value="BUB1 KINASE, ISOFORM A-RELATED"/>
    <property type="match status" value="1"/>
</dbReference>
<comment type="caution">
    <text evidence="7">The sequence shown here is derived from an EMBL/GenBank/DDBJ whole genome shotgun (WGS) entry which is preliminary data.</text>
</comment>
<dbReference type="SMART" id="SM00220">
    <property type="entry name" value="S_TKc"/>
    <property type="match status" value="1"/>
</dbReference>
<evidence type="ECO:0000313" key="8">
    <source>
        <dbReference type="Proteomes" id="UP000693970"/>
    </source>
</evidence>
<dbReference type="Pfam" id="PF08311">
    <property type="entry name" value="Mad3_BUB1_I"/>
    <property type="match status" value="1"/>
</dbReference>
<dbReference type="InterPro" id="IPR017441">
    <property type="entry name" value="Protein_kinase_ATP_BS"/>
</dbReference>
<accession>A0A9K3KNA8</accession>
<dbReference type="InterPro" id="IPR008271">
    <property type="entry name" value="Ser/Thr_kinase_AS"/>
</dbReference>
<feature type="compositionally biased region" description="Basic and acidic residues" evidence="4">
    <location>
        <begin position="403"/>
        <end position="428"/>
    </location>
</feature>
<evidence type="ECO:0000256" key="1">
    <source>
        <dbReference type="ARBA" id="ARBA00022741"/>
    </source>
</evidence>
<feature type="compositionally biased region" description="Basic and acidic residues" evidence="4">
    <location>
        <begin position="367"/>
        <end position="394"/>
    </location>
</feature>
<evidence type="ECO:0000256" key="2">
    <source>
        <dbReference type="ARBA" id="ARBA00022840"/>
    </source>
</evidence>
<dbReference type="GO" id="GO:0051754">
    <property type="term" value="P:meiotic sister chromatid cohesion, centromeric"/>
    <property type="evidence" value="ECO:0007669"/>
    <property type="project" value="TreeGrafter"/>
</dbReference>
<dbReference type="GO" id="GO:0004672">
    <property type="term" value="F:protein kinase activity"/>
    <property type="evidence" value="ECO:0007669"/>
    <property type="project" value="InterPro"/>
</dbReference>
<dbReference type="PANTHER" id="PTHR14030">
    <property type="entry name" value="MITOTIC CHECKPOINT SERINE/THREONINE-PROTEIN KINASE BUB1"/>
    <property type="match status" value="1"/>
</dbReference>
<dbReference type="GO" id="GO:0007094">
    <property type="term" value="P:mitotic spindle assembly checkpoint signaling"/>
    <property type="evidence" value="ECO:0007669"/>
    <property type="project" value="InterPro"/>
</dbReference>
<feature type="region of interest" description="Disordered" evidence="4">
    <location>
        <begin position="351"/>
        <end position="430"/>
    </location>
</feature>
<feature type="domain" description="BUB1 N-terminal" evidence="6">
    <location>
        <begin position="43"/>
        <end position="205"/>
    </location>
</feature>
<dbReference type="AlphaFoldDB" id="A0A9K3KNA8"/>
<feature type="compositionally biased region" description="Polar residues" evidence="4">
    <location>
        <begin position="798"/>
        <end position="809"/>
    </location>
</feature>
<feature type="compositionally biased region" description="Low complexity" evidence="4">
    <location>
        <begin position="257"/>
        <end position="268"/>
    </location>
</feature>
<dbReference type="PROSITE" id="PS00107">
    <property type="entry name" value="PROTEIN_KINASE_ATP"/>
    <property type="match status" value="1"/>
</dbReference>
<feature type="domain" description="Protein kinase" evidence="5">
    <location>
        <begin position="902"/>
        <end position="1221"/>
    </location>
</feature>
<dbReference type="PROSITE" id="PS50011">
    <property type="entry name" value="PROTEIN_KINASE_DOM"/>
    <property type="match status" value="1"/>
</dbReference>
<dbReference type="PROSITE" id="PS00108">
    <property type="entry name" value="PROTEIN_KINASE_ST"/>
    <property type="match status" value="1"/>
</dbReference>